<feature type="transmembrane region" description="Helical" evidence="6">
    <location>
        <begin position="20"/>
        <end position="41"/>
    </location>
</feature>
<keyword evidence="5 6" id="KW-0472">Membrane</keyword>
<keyword evidence="4 6" id="KW-1133">Transmembrane helix</keyword>
<accession>A0ABV1IA66</accession>
<feature type="transmembrane region" description="Helical" evidence="6">
    <location>
        <begin position="253"/>
        <end position="273"/>
    </location>
</feature>
<organism evidence="7 8">
    <name type="scientific">Coprococcus aceti</name>
    <dbReference type="NCBI Taxonomy" id="2981786"/>
    <lineage>
        <taxon>Bacteria</taxon>
        <taxon>Bacillati</taxon>
        <taxon>Bacillota</taxon>
        <taxon>Clostridia</taxon>
        <taxon>Lachnospirales</taxon>
        <taxon>Lachnospiraceae</taxon>
        <taxon>Coprococcus</taxon>
    </lineage>
</organism>
<feature type="transmembrane region" description="Helical" evidence="6">
    <location>
        <begin position="443"/>
        <end position="465"/>
    </location>
</feature>
<sequence>MSLKSDRIKNTRRNAIWGIVNKFITILLPFITRTVLIYVLGVEYVGINGLFSSILQVLSLAELGFSSAIVYSMYKPLAENDNDVVCALLQFYKKIYRCIGSIVLIIGVALIPFLKYLISGSCPSDVNIYVVYIIYLLNTSCSYFLFAYKKSLLSAVQRQDIISKVAMINKIISSFIQIVGLLLLKQYYIFIVVLPLMSLLDNLLCEFLAKKYYPQFECHGKLDKKYKEDIIEKTKGLLIHKICGVTRNSCDNIFISMFLGLTPVGIYSNYYYVMSSVRGILDVFTVSMSASVGNSVAIESVEKNYKNLNLFTFIYEWLCGWCTVCMLCLFQPFMRIWVGEKAMFSFDVVIAICIYFYVWTIGDIKSQYADAAGLWWKDRIRASVEAIANIALNYVLVKNFGVFGIVIATAISILFIGFPWSTKIVFDNYFKGKSFLRYMRDEVFYAVVTIIVCFVTYEICNFVNVSGILGLIIYAVICVIIPNVLYLLAYFKSRYFKDAVRFVKKIVVKG</sequence>
<gene>
    <name evidence="7" type="ORF">AAAU18_09355</name>
</gene>
<dbReference type="Proteomes" id="UP001494672">
    <property type="component" value="Unassembled WGS sequence"/>
</dbReference>
<feature type="transmembrane region" description="Helical" evidence="6">
    <location>
        <begin position="126"/>
        <end position="146"/>
    </location>
</feature>
<evidence type="ECO:0000256" key="3">
    <source>
        <dbReference type="ARBA" id="ARBA00022692"/>
    </source>
</evidence>
<keyword evidence="3 6" id="KW-0812">Transmembrane</keyword>
<feature type="transmembrane region" description="Helical" evidence="6">
    <location>
        <begin position="310"/>
        <end position="330"/>
    </location>
</feature>
<feature type="transmembrane region" description="Helical" evidence="6">
    <location>
        <begin position="53"/>
        <end position="74"/>
    </location>
</feature>
<feature type="transmembrane region" description="Helical" evidence="6">
    <location>
        <begin position="471"/>
        <end position="491"/>
    </location>
</feature>
<evidence type="ECO:0000256" key="1">
    <source>
        <dbReference type="ARBA" id="ARBA00004651"/>
    </source>
</evidence>
<evidence type="ECO:0000313" key="8">
    <source>
        <dbReference type="Proteomes" id="UP001494672"/>
    </source>
</evidence>
<keyword evidence="2" id="KW-1003">Cell membrane</keyword>
<dbReference type="RefSeq" id="WP_117875256.1">
    <property type="nucleotide sequence ID" value="NZ_JBBNGJ010000006.1"/>
</dbReference>
<evidence type="ECO:0000256" key="5">
    <source>
        <dbReference type="ARBA" id="ARBA00023136"/>
    </source>
</evidence>
<feature type="transmembrane region" description="Helical" evidence="6">
    <location>
        <begin position="400"/>
        <end position="422"/>
    </location>
</feature>
<reference evidence="7 8" key="1">
    <citation type="submission" date="2024-04" db="EMBL/GenBank/DDBJ databases">
        <title>Human intestinal bacterial collection.</title>
        <authorList>
            <person name="Pauvert C."/>
            <person name="Hitch T.C.A."/>
            <person name="Clavel T."/>
        </authorList>
    </citation>
    <scope>NUCLEOTIDE SEQUENCE [LARGE SCALE GENOMIC DNA]</scope>
    <source>
        <strain evidence="7 8">CLA-AA-H181</strain>
    </source>
</reference>
<proteinExistence type="predicted"/>
<protein>
    <submittedName>
        <fullName evidence="7">Polysaccharide biosynthesis protein</fullName>
    </submittedName>
</protein>
<evidence type="ECO:0000313" key="7">
    <source>
        <dbReference type="EMBL" id="MEQ2593112.1"/>
    </source>
</evidence>
<evidence type="ECO:0000256" key="2">
    <source>
        <dbReference type="ARBA" id="ARBA00022475"/>
    </source>
</evidence>
<keyword evidence="8" id="KW-1185">Reference proteome</keyword>
<dbReference type="EMBL" id="JBBNGJ010000006">
    <property type="protein sequence ID" value="MEQ2593112.1"/>
    <property type="molecule type" value="Genomic_DNA"/>
</dbReference>
<feature type="transmembrane region" description="Helical" evidence="6">
    <location>
        <begin position="167"/>
        <end position="194"/>
    </location>
</feature>
<dbReference type="PANTHER" id="PTHR30250">
    <property type="entry name" value="PST FAMILY PREDICTED COLANIC ACID TRANSPORTER"/>
    <property type="match status" value="1"/>
</dbReference>
<name>A0ABV1IA66_9FIRM</name>
<feature type="transmembrane region" description="Helical" evidence="6">
    <location>
        <begin position="342"/>
        <end position="360"/>
    </location>
</feature>
<feature type="transmembrane region" description="Helical" evidence="6">
    <location>
        <begin position="95"/>
        <end position="114"/>
    </location>
</feature>
<dbReference type="InterPro" id="IPR050833">
    <property type="entry name" value="Poly_Biosynth_Transport"/>
</dbReference>
<comment type="subcellular location">
    <subcellularLocation>
        <location evidence="1">Cell membrane</location>
        <topology evidence="1">Multi-pass membrane protein</topology>
    </subcellularLocation>
</comment>
<comment type="caution">
    <text evidence="7">The sequence shown here is derived from an EMBL/GenBank/DDBJ whole genome shotgun (WGS) entry which is preliminary data.</text>
</comment>
<dbReference type="PANTHER" id="PTHR30250:SF26">
    <property type="entry name" value="PSMA PROTEIN"/>
    <property type="match status" value="1"/>
</dbReference>
<evidence type="ECO:0000256" key="4">
    <source>
        <dbReference type="ARBA" id="ARBA00022989"/>
    </source>
</evidence>
<evidence type="ECO:0000256" key="6">
    <source>
        <dbReference type="SAM" id="Phobius"/>
    </source>
</evidence>